<proteinExistence type="predicted"/>
<name>A0A3K5JQY1_CAMCO</name>
<gene>
    <name evidence="1" type="ORF">DYF97_05080</name>
</gene>
<dbReference type="RefSeq" id="WP_002825254.1">
    <property type="nucleotide sequence ID" value="NZ_AP028341.1"/>
</dbReference>
<evidence type="ECO:0000313" key="2">
    <source>
        <dbReference type="Proteomes" id="UP000333665"/>
    </source>
</evidence>
<sequence length="110" mass="13009">MAKIDEKTLRVKYLRALEKFANAAISALKKENFDKEKFQERMEKNKKIVKKCEAVNLNSSYNKSLENFVNHCLDFSKQKEELLSLANALDKLKKGEKKEKHKTYLKDYYD</sequence>
<accession>A0A3K5JQY1</accession>
<protein>
    <submittedName>
        <fullName evidence="1">Uncharacterized protein</fullName>
    </submittedName>
</protein>
<dbReference type="EMBL" id="AACRQU010000009">
    <property type="protein sequence ID" value="EAL8416747.1"/>
    <property type="molecule type" value="Genomic_DNA"/>
</dbReference>
<organism evidence="1 2">
    <name type="scientific">Campylobacter coli</name>
    <dbReference type="NCBI Taxonomy" id="195"/>
    <lineage>
        <taxon>Bacteria</taxon>
        <taxon>Pseudomonadati</taxon>
        <taxon>Campylobacterota</taxon>
        <taxon>Epsilonproteobacteria</taxon>
        <taxon>Campylobacterales</taxon>
        <taxon>Campylobacteraceae</taxon>
        <taxon>Campylobacter</taxon>
    </lineage>
</organism>
<dbReference type="Proteomes" id="UP000333665">
    <property type="component" value="Unassembled WGS sequence"/>
</dbReference>
<comment type="caution">
    <text evidence="1">The sequence shown here is derived from an EMBL/GenBank/DDBJ whole genome shotgun (WGS) entry which is preliminary data.</text>
</comment>
<reference evidence="1 2" key="1">
    <citation type="submission" date="2018-08" db="EMBL/GenBank/DDBJ databases">
        <authorList>
            <consortium name="NARMS: The National Antimicrobial Resistance Monitoring System"/>
        </authorList>
    </citation>
    <scope>NUCLEOTIDE SEQUENCE [LARGE SCALE GENOMIC DNA]</scope>
    <source>
        <strain evidence="1 2">FSIS11812579</strain>
    </source>
</reference>
<dbReference type="AlphaFoldDB" id="A0A3K5JQY1"/>
<evidence type="ECO:0000313" key="1">
    <source>
        <dbReference type="EMBL" id="EAL8416747.1"/>
    </source>
</evidence>